<dbReference type="PANTHER" id="PTHR12428:SF65">
    <property type="entry name" value="CYTOCHROME C OXIDASE ASSEMBLY PROTEIN COX18, MITOCHONDRIAL"/>
    <property type="match status" value="1"/>
</dbReference>
<feature type="coiled-coil region" evidence="10">
    <location>
        <begin position="301"/>
        <end position="359"/>
    </location>
</feature>
<evidence type="ECO:0000256" key="5">
    <source>
        <dbReference type="ARBA" id="ARBA00022927"/>
    </source>
</evidence>
<dbReference type="PANTHER" id="PTHR12428">
    <property type="entry name" value="OXA1"/>
    <property type="match status" value="1"/>
</dbReference>
<gene>
    <name evidence="13" type="ORF">EDD78_101176</name>
</gene>
<keyword evidence="10" id="KW-0175">Coiled coil</keyword>
<feature type="transmembrane region" description="Helical" evidence="11">
    <location>
        <begin position="26"/>
        <end position="43"/>
    </location>
</feature>
<dbReference type="GO" id="GO:0051205">
    <property type="term" value="P:protein insertion into membrane"/>
    <property type="evidence" value="ECO:0007669"/>
    <property type="project" value="TreeGrafter"/>
</dbReference>
<comment type="subcellular location">
    <subcellularLocation>
        <location evidence="1">Cell membrane</location>
        <topology evidence="1">Multi-pass membrane protein</topology>
    </subcellularLocation>
    <subcellularLocation>
        <location evidence="9">Membrane</location>
        <topology evidence="9">Multi-pass membrane protein</topology>
    </subcellularLocation>
</comment>
<feature type="transmembrane region" description="Helical" evidence="11">
    <location>
        <begin position="276"/>
        <end position="294"/>
    </location>
</feature>
<evidence type="ECO:0000256" key="10">
    <source>
        <dbReference type="SAM" id="Coils"/>
    </source>
</evidence>
<evidence type="ECO:0000313" key="13">
    <source>
        <dbReference type="EMBL" id="TCL45195.1"/>
    </source>
</evidence>
<keyword evidence="6 11" id="KW-1133">Transmembrane helix</keyword>
<evidence type="ECO:0000256" key="1">
    <source>
        <dbReference type="ARBA" id="ARBA00004651"/>
    </source>
</evidence>
<keyword evidence="5" id="KW-0653">Protein transport</keyword>
<name>A0A9X8UL36_9FIRM</name>
<dbReference type="GO" id="GO:0015031">
    <property type="term" value="P:protein transport"/>
    <property type="evidence" value="ECO:0007669"/>
    <property type="project" value="UniProtKB-KW"/>
</dbReference>
<feature type="transmembrane region" description="Helical" evidence="11">
    <location>
        <begin position="217"/>
        <end position="237"/>
    </location>
</feature>
<comment type="similarity">
    <text evidence="9">Belongs to the OXA1/ALB3/YidC family.</text>
</comment>
<dbReference type="InterPro" id="IPR047196">
    <property type="entry name" value="YidC_ALB_C"/>
</dbReference>
<dbReference type="Proteomes" id="UP000294682">
    <property type="component" value="Unassembled WGS sequence"/>
</dbReference>
<reference evidence="13 14" key="1">
    <citation type="submission" date="2019-03" db="EMBL/GenBank/DDBJ databases">
        <title>Genomic Encyclopedia of Type Strains, Phase IV (KMG-IV): sequencing the most valuable type-strain genomes for metagenomic binning, comparative biology and taxonomic classification.</title>
        <authorList>
            <person name="Goeker M."/>
        </authorList>
    </citation>
    <scope>NUCLEOTIDE SEQUENCE [LARGE SCALE GENOMIC DNA]</scope>
    <source>
        <strain evidence="13 14">DSM 100433</strain>
    </source>
</reference>
<evidence type="ECO:0000256" key="6">
    <source>
        <dbReference type="ARBA" id="ARBA00022989"/>
    </source>
</evidence>
<protein>
    <submittedName>
        <fullName evidence="13">YidC/Oxa1 family membrane protein insertase</fullName>
    </submittedName>
</protein>
<feature type="transmembrane region" description="Helical" evidence="11">
    <location>
        <begin position="49"/>
        <end position="69"/>
    </location>
</feature>
<keyword evidence="2" id="KW-0813">Transport</keyword>
<feature type="coiled-coil region" evidence="10">
    <location>
        <begin position="82"/>
        <end position="109"/>
    </location>
</feature>
<dbReference type="GO" id="GO:0005886">
    <property type="term" value="C:plasma membrane"/>
    <property type="evidence" value="ECO:0007669"/>
    <property type="project" value="UniProtKB-SubCell"/>
</dbReference>
<keyword evidence="4 9" id="KW-0812">Transmembrane</keyword>
<dbReference type="Pfam" id="PF02096">
    <property type="entry name" value="60KD_IMP"/>
    <property type="match status" value="1"/>
</dbReference>
<evidence type="ECO:0000256" key="11">
    <source>
        <dbReference type="SAM" id="Phobius"/>
    </source>
</evidence>
<comment type="caution">
    <text evidence="13">The sequence shown here is derived from an EMBL/GenBank/DDBJ whole genome shotgun (WGS) entry which is preliminary data.</text>
</comment>
<evidence type="ECO:0000256" key="9">
    <source>
        <dbReference type="RuleBase" id="RU003945"/>
    </source>
</evidence>
<feature type="domain" description="Membrane insertase YidC/Oxa/ALB C-terminal" evidence="12">
    <location>
        <begin position="49"/>
        <end position="296"/>
    </location>
</feature>
<organism evidence="13 14">
    <name type="scientific">Harryflintia acetispora</name>
    <dbReference type="NCBI Taxonomy" id="1849041"/>
    <lineage>
        <taxon>Bacteria</taxon>
        <taxon>Bacillati</taxon>
        <taxon>Bacillota</taxon>
        <taxon>Clostridia</taxon>
        <taxon>Eubacteriales</taxon>
        <taxon>Oscillospiraceae</taxon>
        <taxon>Harryflintia</taxon>
    </lineage>
</organism>
<keyword evidence="8" id="KW-0143">Chaperone</keyword>
<dbReference type="CDD" id="cd20070">
    <property type="entry name" value="5TM_YidC_Alb3"/>
    <property type="match status" value="1"/>
</dbReference>
<keyword evidence="3" id="KW-1003">Cell membrane</keyword>
<proteinExistence type="inferred from homology"/>
<keyword evidence="7 11" id="KW-0472">Membrane</keyword>
<sequence>MALLHTKLVFCLSAGRRAKTEVNMSFINAIFGYPLGWIMWLLYKVVPIYGLALILFTLITKLAMVPLMIKQQKSMAKQAAFRPRMEEIQNKYKNNKEKMNEEMMKLYEEEGFNPMSGCLPMLIQFPILFGLIDVIYHPLKHIMRFSGEMITQATDIVNNLGLTVNPYSSEISVINAVQQNPGAFSSMGSDFVSKIQDFNFVFLGIDLSQVPTFTLNLLILIPILSGVTSVMLSMASIRQSKATMGENAAGSGMTNAMMWAMPLMSLFIAFQVPAGVGMYWILTNLFSFVQTVLLNKFYNPKEMAEAAAAEAERKREEARQQKIEAKKKLKEGKVEEKEVEEALSQKEINRRKLAEARRRDAERYGEEYVEVTDEDLK</sequence>
<dbReference type="InterPro" id="IPR001708">
    <property type="entry name" value="YidC/ALB3/OXA1/COX18"/>
</dbReference>
<evidence type="ECO:0000313" key="14">
    <source>
        <dbReference type="Proteomes" id="UP000294682"/>
    </source>
</evidence>
<dbReference type="EMBL" id="SLUK01000001">
    <property type="protein sequence ID" value="TCL45195.1"/>
    <property type="molecule type" value="Genomic_DNA"/>
</dbReference>
<evidence type="ECO:0000256" key="4">
    <source>
        <dbReference type="ARBA" id="ARBA00022692"/>
    </source>
</evidence>
<keyword evidence="14" id="KW-1185">Reference proteome</keyword>
<dbReference type="InterPro" id="IPR028055">
    <property type="entry name" value="YidC/Oxa/ALB_C"/>
</dbReference>
<dbReference type="GO" id="GO:0032977">
    <property type="term" value="F:membrane insertase activity"/>
    <property type="evidence" value="ECO:0007669"/>
    <property type="project" value="InterPro"/>
</dbReference>
<accession>A0A9X8UL36</accession>
<evidence type="ECO:0000256" key="2">
    <source>
        <dbReference type="ARBA" id="ARBA00022448"/>
    </source>
</evidence>
<evidence type="ECO:0000256" key="3">
    <source>
        <dbReference type="ARBA" id="ARBA00022475"/>
    </source>
</evidence>
<evidence type="ECO:0000256" key="7">
    <source>
        <dbReference type="ARBA" id="ARBA00023136"/>
    </source>
</evidence>
<dbReference type="AlphaFoldDB" id="A0A9X8UL36"/>
<evidence type="ECO:0000256" key="8">
    <source>
        <dbReference type="ARBA" id="ARBA00023186"/>
    </source>
</evidence>
<dbReference type="NCBIfam" id="TIGR03592">
    <property type="entry name" value="yidC_oxa1_cterm"/>
    <property type="match status" value="1"/>
</dbReference>
<evidence type="ECO:0000259" key="12">
    <source>
        <dbReference type="Pfam" id="PF02096"/>
    </source>
</evidence>